<dbReference type="Proteomes" id="UP001056535">
    <property type="component" value="Chromosome"/>
</dbReference>
<organism evidence="1 2">
    <name type="scientific">Ornithinimicrobium cryptoxanthini</name>
    <dbReference type="NCBI Taxonomy" id="2934161"/>
    <lineage>
        <taxon>Bacteria</taxon>
        <taxon>Bacillati</taxon>
        <taxon>Actinomycetota</taxon>
        <taxon>Actinomycetes</taxon>
        <taxon>Micrococcales</taxon>
        <taxon>Ornithinimicrobiaceae</taxon>
        <taxon>Ornithinimicrobium</taxon>
    </lineage>
</organism>
<evidence type="ECO:0000313" key="1">
    <source>
        <dbReference type="EMBL" id="USQ74977.1"/>
    </source>
</evidence>
<dbReference type="EMBL" id="CP099490">
    <property type="protein sequence ID" value="USQ74977.1"/>
    <property type="molecule type" value="Genomic_DNA"/>
</dbReference>
<evidence type="ECO:0008006" key="3">
    <source>
        <dbReference type="Google" id="ProtNLM"/>
    </source>
</evidence>
<proteinExistence type="predicted"/>
<keyword evidence="2" id="KW-1185">Reference proteome</keyword>
<gene>
    <name evidence="1" type="ORF">NF557_09945</name>
</gene>
<accession>A0ABY4YE12</accession>
<name>A0ABY4YE12_9MICO</name>
<dbReference type="RefSeq" id="WP_252619086.1">
    <property type="nucleotide sequence ID" value="NZ_CP099490.1"/>
</dbReference>
<evidence type="ECO:0000313" key="2">
    <source>
        <dbReference type="Proteomes" id="UP001056535"/>
    </source>
</evidence>
<reference evidence="1" key="1">
    <citation type="submission" date="2022-06" db="EMBL/GenBank/DDBJ databases">
        <title>Ornithinimicrobium JY.X270.</title>
        <authorList>
            <person name="Huang Y."/>
        </authorList>
    </citation>
    <scope>NUCLEOTIDE SEQUENCE</scope>
    <source>
        <strain evidence="1">JY.X270</strain>
    </source>
</reference>
<sequence>MSAPRGADQDLFATLLSVHDDGSRADAQYETAVPVEQGVVLVWTSANGEQVEVMDLSDTPGQQVVGASFDGRYLAFSVYENEELFSSPWTGFIWDSVERGEATQIAASPREDYPDGAPGALPLMYPLMNDGIAYWLESDPTEEERDFRALKSYDVGTGQTETLARGPFDKPRLFGDSLLVGSWPSEGRAQVIQVPIGANVPDLPAELLASEGLSEFVASGESLAWVTSRSTVFLYDPDRGAVETITGPGTAMAGQVWEVGTLTLNGDVLTLYGQDSEHEFHQYVYDSRSGSFTSPAPLGSSDFHAHPGHLSLHHADAQEERLEGRAVVLPIDEVPPLPDCEKSID</sequence>
<protein>
    <recommendedName>
        <fullName evidence="3">WD40 repeat domain-containing protein</fullName>
    </recommendedName>
</protein>
<dbReference type="SUPFAM" id="SSF69304">
    <property type="entry name" value="Tricorn protease N-terminal domain"/>
    <property type="match status" value="1"/>
</dbReference>